<comment type="miscellaneous">
    <text evidence="14">Carbon 2 of the heme B porphyrin ring is defined according to the Fischer nomenclature.</text>
</comment>
<evidence type="ECO:0000256" key="7">
    <source>
        <dbReference type="ARBA" id="ARBA00022989"/>
    </source>
</evidence>
<keyword evidence="9 14" id="KW-0472">Membrane</keyword>
<evidence type="ECO:0000256" key="1">
    <source>
        <dbReference type="ARBA" id="ARBA00004651"/>
    </source>
</evidence>
<evidence type="ECO:0000256" key="2">
    <source>
        <dbReference type="ARBA" id="ARBA00004919"/>
    </source>
</evidence>
<comment type="catalytic activity">
    <reaction evidence="13 14">
        <text>heme b + (2E,6E)-farnesyl diphosphate + H2O = Fe(II)-heme o + diphosphate</text>
        <dbReference type="Rhea" id="RHEA:28070"/>
        <dbReference type="ChEBI" id="CHEBI:15377"/>
        <dbReference type="ChEBI" id="CHEBI:33019"/>
        <dbReference type="ChEBI" id="CHEBI:60344"/>
        <dbReference type="ChEBI" id="CHEBI:60530"/>
        <dbReference type="ChEBI" id="CHEBI:175763"/>
        <dbReference type="EC" id="2.5.1.141"/>
    </reaction>
</comment>
<dbReference type="InterPro" id="IPR006369">
    <property type="entry name" value="Protohaem_IX_farnesylTrfase"/>
</dbReference>
<evidence type="ECO:0000256" key="3">
    <source>
        <dbReference type="ARBA" id="ARBA00012292"/>
    </source>
</evidence>
<evidence type="ECO:0000256" key="5">
    <source>
        <dbReference type="ARBA" id="ARBA00022679"/>
    </source>
</evidence>
<dbReference type="CDD" id="cd13957">
    <property type="entry name" value="PT_UbiA_Cox10"/>
    <property type="match status" value="1"/>
</dbReference>
<feature type="transmembrane region" description="Helical" evidence="14">
    <location>
        <begin position="177"/>
        <end position="197"/>
    </location>
</feature>
<evidence type="ECO:0000256" key="8">
    <source>
        <dbReference type="ARBA" id="ARBA00023133"/>
    </source>
</evidence>
<comment type="subcellular location">
    <subcellularLocation>
        <location evidence="1 14">Cell membrane</location>
        <topology evidence="1 14">Multi-pass membrane protein</topology>
    </subcellularLocation>
</comment>
<evidence type="ECO:0000256" key="13">
    <source>
        <dbReference type="ARBA" id="ARBA00047690"/>
    </source>
</evidence>
<dbReference type="InterPro" id="IPR030470">
    <property type="entry name" value="UbiA_prenylTrfase_CS"/>
</dbReference>
<name>A0ABS3KV95_9PROT</name>
<dbReference type="Gene3D" id="1.10.357.140">
    <property type="entry name" value="UbiA prenyltransferase"/>
    <property type="match status" value="1"/>
</dbReference>
<accession>A0ABS3KV95</accession>
<dbReference type="InterPro" id="IPR000537">
    <property type="entry name" value="UbiA_prenyltransferase"/>
</dbReference>
<keyword evidence="5 14" id="KW-0808">Transferase</keyword>
<keyword evidence="8 14" id="KW-0350">Heme biosynthesis</keyword>
<organism evidence="15 16">
    <name type="scientific">Roseomonas haemaphysalidis</name>
    <dbReference type="NCBI Taxonomy" id="2768162"/>
    <lineage>
        <taxon>Bacteria</taxon>
        <taxon>Pseudomonadati</taxon>
        <taxon>Pseudomonadota</taxon>
        <taxon>Alphaproteobacteria</taxon>
        <taxon>Acetobacterales</taxon>
        <taxon>Roseomonadaceae</taxon>
        <taxon>Roseomonas</taxon>
    </lineage>
</organism>
<gene>
    <name evidence="14" type="primary">ctaB</name>
    <name evidence="15" type="ORF">IAI61_20425</name>
</gene>
<dbReference type="PANTHER" id="PTHR43448:SF7">
    <property type="entry name" value="4-HYDROXYBENZOATE SOLANESYLTRANSFERASE"/>
    <property type="match status" value="1"/>
</dbReference>
<proteinExistence type="inferred from homology"/>
<evidence type="ECO:0000256" key="14">
    <source>
        <dbReference type="HAMAP-Rule" id="MF_00154"/>
    </source>
</evidence>
<feature type="transmembrane region" description="Helical" evidence="14">
    <location>
        <begin position="249"/>
        <end position="268"/>
    </location>
</feature>
<reference evidence="15 16" key="1">
    <citation type="submission" date="2020-09" db="EMBL/GenBank/DDBJ databases">
        <title>Roseomonas.</title>
        <authorList>
            <person name="Zhu W."/>
        </authorList>
    </citation>
    <scope>NUCLEOTIDE SEQUENCE [LARGE SCALE GENOMIC DNA]</scope>
    <source>
        <strain evidence="15 16">573</strain>
    </source>
</reference>
<comment type="pathway">
    <text evidence="2 14">Porphyrin-containing compound metabolism; heme O biosynthesis; heme O from protoheme: step 1/1.</text>
</comment>
<dbReference type="Pfam" id="PF01040">
    <property type="entry name" value="UbiA"/>
    <property type="match status" value="1"/>
</dbReference>
<dbReference type="PROSITE" id="PS00943">
    <property type="entry name" value="UBIA"/>
    <property type="match status" value="1"/>
</dbReference>
<evidence type="ECO:0000313" key="15">
    <source>
        <dbReference type="EMBL" id="MBO1081405.1"/>
    </source>
</evidence>
<comment type="function">
    <text evidence="14">Converts heme B (protoheme IX) to heme O by substitution of the vinyl group on carbon 2 of heme B porphyrin ring with a hydroxyethyl farnesyl side group.</text>
</comment>
<keyword evidence="7 14" id="KW-1133">Transmembrane helix</keyword>
<feature type="transmembrane region" description="Helical" evidence="14">
    <location>
        <begin position="32"/>
        <end position="51"/>
    </location>
</feature>
<feature type="transmembrane region" description="Helical" evidence="14">
    <location>
        <begin position="57"/>
        <end position="77"/>
    </location>
</feature>
<dbReference type="InterPro" id="IPR044878">
    <property type="entry name" value="UbiA_sf"/>
</dbReference>
<evidence type="ECO:0000256" key="10">
    <source>
        <dbReference type="ARBA" id="ARBA00030253"/>
    </source>
</evidence>
<dbReference type="NCBIfam" id="TIGR01473">
    <property type="entry name" value="cyoE_ctaB"/>
    <property type="match status" value="1"/>
</dbReference>
<feature type="transmembrane region" description="Helical" evidence="14">
    <location>
        <begin position="125"/>
        <end position="145"/>
    </location>
</feature>
<comment type="similarity">
    <text evidence="14">Belongs to the UbiA prenyltransferase family. Protoheme IX farnesyltransferase subfamily.</text>
</comment>
<keyword evidence="4 14" id="KW-1003">Cell membrane</keyword>
<protein>
    <recommendedName>
        <fullName evidence="11 14">Protoheme IX farnesyltransferase</fullName>
        <ecNumber evidence="3 14">2.5.1.141</ecNumber>
    </recommendedName>
    <alternativeName>
        <fullName evidence="12 14">Heme B farnesyltransferase</fullName>
    </alternativeName>
    <alternativeName>
        <fullName evidence="10 14">Heme O synthase</fullName>
    </alternativeName>
</protein>
<dbReference type="PANTHER" id="PTHR43448">
    <property type="entry name" value="PROTOHEME IX FARNESYLTRANSFERASE, MITOCHONDRIAL"/>
    <property type="match status" value="1"/>
</dbReference>
<evidence type="ECO:0000256" key="11">
    <source>
        <dbReference type="ARBA" id="ARBA00040810"/>
    </source>
</evidence>
<evidence type="ECO:0000256" key="6">
    <source>
        <dbReference type="ARBA" id="ARBA00022692"/>
    </source>
</evidence>
<dbReference type="EMBL" id="JACTNG010000014">
    <property type="protein sequence ID" value="MBO1081405.1"/>
    <property type="molecule type" value="Genomic_DNA"/>
</dbReference>
<feature type="transmembrane region" description="Helical" evidence="14">
    <location>
        <begin position="226"/>
        <end position="243"/>
    </location>
</feature>
<evidence type="ECO:0000313" key="16">
    <source>
        <dbReference type="Proteomes" id="UP001518989"/>
    </source>
</evidence>
<comment type="caution">
    <text evidence="15">The sequence shown here is derived from an EMBL/GenBank/DDBJ whole genome shotgun (WGS) entry which is preliminary data.</text>
</comment>
<dbReference type="HAMAP" id="MF_00154">
    <property type="entry name" value="CyoE_CtaB"/>
    <property type="match status" value="1"/>
</dbReference>
<evidence type="ECO:0000256" key="4">
    <source>
        <dbReference type="ARBA" id="ARBA00022475"/>
    </source>
</evidence>
<evidence type="ECO:0000256" key="12">
    <source>
        <dbReference type="ARBA" id="ARBA00042475"/>
    </source>
</evidence>
<feature type="transmembrane region" description="Helical" evidence="14">
    <location>
        <begin position="98"/>
        <end position="119"/>
    </location>
</feature>
<evidence type="ECO:0000256" key="9">
    <source>
        <dbReference type="ARBA" id="ARBA00023136"/>
    </source>
</evidence>
<keyword evidence="16" id="KW-1185">Reference proteome</keyword>
<feature type="transmembrane region" description="Helical" evidence="14">
    <location>
        <begin position="152"/>
        <end position="171"/>
    </location>
</feature>
<dbReference type="EC" id="2.5.1.141" evidence="3 14"/>
<dbReference type="Proteomes" id="UP001518989">
    <property type="component" value="Unassembled WGS sequence"/>
</dbReference>
<dbReference type="NCBIfam" id="NF003349">
    <property type="entry name" value="PRK04375.1-2"/>
    <property type="match status" value="1"/>
</dbReference>
<keyword evidence="6 14" id="KW-0812">Transmembrane</keyword>
<sequence length="313" mass="33035">MGGAHAPLATSDDLQLDLSEARDWLALLKPRVMTLVVFSGIVGLLVAPGSIHPVLALTAILCIAIGAGAAGAINMWYDRDIDAVMRRTASRPIPAGRIRPEAALSFGVVLAVASTMVMGLAVNPVAGAVLAASIGFYVFVYTMWLKRRTPQNIVIGGAAGAFPPVIGWAAVTGSLSVEALVMFAIIFVWTPPHFWALSLYASGDYQRAGVPMLPVVAGAKATRRQIWWYSLLLVPVSLLPVAIGMAGPAYAAAAGVLGAYFLYVMWRVKRDAQDESGVSLSNDAPARAGFRYSILYLFALFTALAADVLVFGA</sequence>
<feature type="transmembrane region" description="Helical" evidence="14">
    <location>
        <begin position="289"/>
        <end position="311"/>
    </location>
</feature>